<dbReference type="OrthoDB" id="8690238at2"/>
<evidence type="ECO:0000313" key="3">
    <source>
        <dbReference type="EMBL" id="WQG87968.1"/>
    </source>
</evidence>
<accession>A0A1K1T3S4</accession>
<dbReference type="PROSITE" id="PS50943">
    <property type="entry name" value="HTH_CROC1"/>
    <property type="match status" value="1"/>
</dbReference>
<dbReference type="InterPro" id="IPR010982">
    <property type="entry name" value="Lambda_DNA-bd_dom_sf"/>
</dbReference>
<dbReference type="InterPro" id="IPR001387">
    <property type="entry name" value="Cro/C1-type_HTH"/>
</dbReference>
<dbReference type="EMBL" id="CP140154">
    <property type="protein sequence ID" value="WQG87968.1"/>
    <property type="molecule type" value="Genomic_DNA"/>
</dbReference>
<feature type="domain" description="HTH cro/C1-type" evidence="1">
    <location>
        <begin position="23"/>
        <end position="79"/>
    </location>
</feature>
<dbReference type="EMBL" id="FPIZ01000066">
    <property type="protein sequence ID" value="SFW91235.1"/>
    <property type="molecule type" value="Genomic_DNA"/>
</dbReference>
<dbReference type="SUPFAM" id="SSF47413">
    <property type="entry name" value="lambda repressor-like DNA-binding domains"/>
    <property type="match status" value="1"/>
</dbReference>
<evidence type="ECO:0000313" key="2">
    <source>
        <dbReference type="EMBL" id="SFW91235.1"/>
    </source>
</evidence>
<dbReference type="GO" id="GO:0003677">
    <property type="term" value="F:DNA binding"/>
    <property type="evidence" value="ECO:0007669"/>
    <property type="project" value="UniProtKB-KW"/>
</dbReference>
<evidence type="ECO:0000313" key="4">
    <source>
        <dbReference type="Proteomes" id="UP000183788"/>
    </source>
</evidence>
<evidence type="ECO:0000313" key="5">
    <source>
        <dbReference type="Proteomes" id="UP001326715"/>
    </source>
</evidence>
<protein>
    <submittedName>
        <fullName evidence="2">DNA-binding transcriptional regulator, XRE-family HTH domain</fullName>
    </submittedName>
    <submittedName>
        <fullName evidence="3">Helix-turn-helix domain-containing protein</fullName>
    </submittedName>
</protein>
<keyword evidence="2" id="KW-0238">DNA-binding</keyword>
<reference evidence="2 4" key="1">
    <citation type="submission" date="2016-11" db="EMBL/GenBank/DDBJ databases">
        <authorList>
            <person name="Jaros S."/>
            <person name="Januszkiewicz K."/>
            <person name="Wedrychowicz H."/>
        </authorList>
    </citation>
    <scope>NUCLEOTIDE SEQUENCE [LARGE SCALE GENOMIC DNA]</scope>
    <source>
        <strain evidence="2 4">DSM 784</strain>
    </source>
</reference>
<dbReference type="AlphaFoldDB" id="A0A1K1T3S4"/>
<dbReference type="Proteomes" id="UP000183788">
    <property type="component" value="Unassembled WGS sequence"/>
</dbReference>
<dbReference type="CDD" id="cd00093">
    <property type="entry name" value="HTH_XRE"/>
    <property type="match status" value="1"/>
</dbReference>
<dbReference type="SMART" id="SM00530">
    <property type="entry name" value="HTH_XRE"/>
    <property type="match status" value="1"/>
</dbReference>
<proteinExistence type="predicted"/>
<name>A0A1K1T3S4_9BACT</name>
<reference evidence="3 5" key="2">
    <citation type="submission" date="2023-11" db="EMBL/GenBank/DDBJ databases">
        <title>MicrobeMod: A computational toolkit for identifying prokaryotic methylation and restriction-modification with nanopore sequencing.</title>
        <authorList>
            <person name="Crits-Christoph A."/>
            <person name="Kang S.C."/>
            <person name="Lee H."/>
            <person name="Ostrov N."/>
        </authorList>
    </citation>
    <scope>NUCLEOTIDE SEQUENCE [LARGE SCALE GENOMIC DNA]</scope>
    <source>
        <strain evidence="3 5">ATCC 23090</strain>
    </source>
</reference>
<sequence length="98" mass="11085">MKSKKHILFPKQQILLEDFGNRIALARKRRKLTATQVAERAAIDRGTLRAIEQGSPSVSIGAFINVLRVLGLQNEITKLLEEDPIGRKLQDLRLLNKN</sequence>
<evidence type="ECO:0000259" key="1">
    <source>
        <dbReference type="PROSITE" id="PS50943"/>
    </source>
</evidence>
<dbReference type="STRING" id="1004.SAMN05661012_06752"/>
<organism evidence="2 4">
    <name type="scientific">Chitinophaga sancti</name>
    <dbReference type="NCBI Taxonomy" id="1004"/>
    <lineage>
        <taxon>Bacteria</taxon>
        <taxon>Pseudomonadati</taxon>
        <taxon>Bacteroidota</taxon>
        <taxon>Chitinophagia</taxon>
        <taxon>Chitinophagales</taxon>
        <taxon>Chitinophagaceae</taxon>
        <taxon>Chitinophaga</taxon>
    </lineage>
</organism>
<dbReference type="RefSeq" id="WP_072366793.1">
    <property type="nucleotide sequence ID" value="NZ_CP139972.1"/>
</dbReference>
<dbReference type="Pfam" id="PF13560">
    <property type="entry name" value="HTH_31"/>
    <property type="match status" value="1"/>
</dbReference>
<keyword evidence="5" id="KW-1185">Reference proteome</keyword>
<gene>
    <name evidence="2" type="ORF">SAMN05661012_06752</name>
    <name evidence="3" type="ORF">SR876_23865</name>
</gene>
<dbReference type="Proteomes" id="UP001326715">
    <property type="component" value="Chromosome"/>
</dbReference>
<dbReference type="Gene3D" id="1.10.260.40">
    <property type="entry name" value="lambda repressor-like DNA-binding domains"/>
    <property type="match status" value="1"/>
</dbReference>